<keyword evidence="2" id="KW-0862">Zinc</keyword>
<reference evidence="9 10" key="1">
    <citation type="submission" date="2021-12" db="EMBL/GenBank/DDBJ databases">
        <title>High titer production of polyol ester of fatty acids by Rhodotorula paludigena BS15 towards product separation-free biomass refinery.</title>
        <authorList>
            <person name="Mano J."/>
            <person name="Ono H."/>
            <person name="Tanaka T."/>
            <person name="Naito K."/>
            <person name="Sushida H."/>
            <person name="Ike M."/>
            <person name="Tokuyasu K."/>
            <person name="Kitaoka M."/>
        </authorList>
    </citation>
    <scope>NUCLEOTIDE SEQUENCE [LARGE SCALE GENOMIC DNA]</scope>
    <source>
        <strain evidence="9 10">BS15</strain>
    </source>
</reference>
<keyword evidence="4" id="KW-0238">DNA-binding</keyword>
<keyword evidence="5" id="KW-0804">Transcription</keyword>
<feature type="compositionally biased region" description="Polar residues" evidence="7">
    <location>
        <begin position="1"/>
        <end position="11"/>
    </location>
</feature>
<evidence type="ECO:0000256" key="4">
    <source>
        <dbReference type="ARBA" id="ARBA00023125"/>
    </source>
</evidence>
<dbReference type="GO" id="GO:0003677">
    <property type="term" value="F:DNA binding"/>
    <property type="evidence" value="ECO:0007669"/>
    <property type="project" value="UniProtKB-KW"/>
</dbReference>
<evidence type="ECO:0000256" key="6">
    <source>
        <dbReference type="ARBA" id="ARBA00023242"/>
    </source>
</evidence>
<protein>
    <recommendedName>
        <fullName evidence="8">Xylanolytic transcriptional activator regulatory domain-containing protein</fullName>
    </recommendedName>
</protein>
<accession>A0AAV5GYB6</accession>
<dbReference type="SMART" id="SM00906">
    <property type="entry name" value="Fungal_trans"/>
    <property type="match status" value="1"/>
</dbReference>
<dbReference type="GO" id="GO:0006351">
    <property type="term" value="P:DNA-templated transcription"/>
    <property type="evidence" value="ECO:0007669"/>
    <property type="project" value="InterPro"/>
</dbReference>
<keyword evidence="6" id="KW-0539">Nucleus</keyword>
<sequence length="436" mass="48989">MRTDTEPSADQRSARQDTRAHVERLEARIRELEAQLGKESSPEANAGDPGATARRLADLDLQSNAAPAGALTLDSEGQLRWHTETNAFDCQPVEPKLAHTSSKLAFLPVPLSSSLHRSLLDLAFTWHFDSWRARPSSPFFRQHQTDPIAPAQLVERDEFMEDLWTVLDPPPELCTDPSDSSTRGEPFIDAALELLSQEIAAPKFSSICGVMAIANYYGGTARPHRGWIYGGIAHRLVMDFGLHIDPPADSPIDEDLRVLRRKVFWAAFVNDVSWSLCIGRKTPFSLEEIHQPIPPFDASLAEPGTGALWPAEIRIQLIAWRVCRLHYSERGQALEEGVRVETVKRLHRDLLDIFDSLPDFCRGDSLTMSPDVLQIQLTYHGLILLLLKPYLVKPPDDEMARFAFHCCANASERIAKVVQQYQVKPTFRRAPNSVYQ</sequence>
<evidence type="ECO:0000313" key="9">
    <source>
        <dbReference type="EMBL" id="GJN94027.1"/>
    </source>
</evidence>
<dbReference type="InterPro" id="IPR051615">
    <property type="entry name" value="Transcr_Regulatory_Elem"/>
</dbReference>
<evidence type="ECO:0000256" key="7">
    <source>
        <dbReference type="SAM" id="MobiDB-lite"/>
    </source>
</evidence>
<dbReference type="CDD" id="cd12148">
    <property type="entry name" value="fungal_TF_MHR"/>
    <property type="match status" value="1"/>
</dbReference>
<evidence type="ECO:0000259" key="8">
    <source>
        <dbReference type="SMART" id="SM00906"/>
    </source>
</evidence>
<evidence type="ECO:0000313" key="10">
    <source>
        <dbReference type="Proteomes" id="UP001342314"/>
    </source>
</evidence>
<dbReference type="Pfam" id="PF04082">
    <property type="entry name" value="Fungal_trans"/>
    <property type="match status" value="1"/>
</dbReference>
<dbReference type="EMBL" id="BQKY01000016">
    <property type="protein sequence ID" value="GJN94027.1"/>
    <property type="molecule type" value="Genomic_DNA"/>
</dbReference>
<gene>
    <name evidence="9" type="ORF">Rhopal_007090-T1</name>
</gene>
<evidence type="ECO:0000256" key="3">
    <source>
        <dbReference type="ARBA" id="ARBA00023015"/>
    </source>
</evidence>
<dbReference type="AlphaFoldDB" id="A0AAV5GYB6"/>
<comment type="caution">
    <text evidence="9">The sequence shown here is derived from an EMBL/GenBank/DDBJ whole genome shotgun (WGS) entry which is preliminary data.</text>
</comment>
<dbReference type="PANTHER" id="PTHR31313:SF81">
    <property type="entry name" value="TY1 ENHANCER ACTIVATOR"/>
    <property type="match status" value="1"/>
</dbReference>
<keyword evidence="3" id="KW-0805">Transcription regulation</keyword>
<feature type="domain" description="Xylanolytic transcriptional activator regulatory" evidence="8">
    <location>
        <begin position="226"/>
        <end position="300"/>
    </location>
</feature>
<feature type="region of interest" description="Disordered" evidence="7">
    <location>
        <begin position="1"/>
        <end position="20"/>
    </location>
</feature>
<evidence type="ECO:0000256" key="1">
    <source>
        <dbReference type="ARBA" id="ARBA00022723"/>
    </source>
</evidence>
<organism evidence="9 10">
    <name type="scientific">Rhodotorula paludigena</name>
    <dbReference type="NCBI Taxonomy" id="86838"/>
    <lineage>
        <taxon>Eukaryota</taxon>
        <taxon>Fungi</taxon>
        <taxon>Dikarya</taxon>
        <taxon>Basidiomycota</taxon>
        <taxon>Pucciniomycotina</taxon>
        <taxon>Microbotryomycetes</taxon>
        <taxon>Sporidiobolales</taxon>
        <taxon>Sporidiobolaceae</taxon>
        <taxon>Rhodotorula</taxon>
    </lineage>
</organism>
<dbReference type="GO" id="GO:0008270">
    <property type="term" value="F:zinc ion binding"/>
    <property type="evidence" value="ECO:0007669"/>
    <property type="project" value="InterPro"/>
</dbReference>
<dbReference type="PANTHER" id="PTHR31313">
    <property type="entry name" value="TY1 ENHANCER ACTIVATOR"/>
    <property type="match status" value="1"/>
</dbReference>
<name>A0AAV5GYB6_9BASI</name>
<dbReference type="InterPro" id="IPR007219">
    <property type="entry name" value="XnlR_reg_dom"/>
</dbReference>
<proteinExistence type="predicted"/>
<feature type="region of interest" description="Disordered" evidence="7">
    <location>
        <begin position="31"/>
        <end position="51"/>
    </location>
</feature>
<evidence type="ECO:0000256" key="5">
    <source>
        <dbReference type="ARBA" id="ARBA00023163"/>
    </source>
</evidence>
<keyword evidence="10" id="KW-1185">Reference proteome</keyword>
<dbReference type="Proteomes" id="UP001342314">
    <property type="component" value="Unassembled WGS sequence"/>
</dbReference>
<keyword evidence="1" id="KW-0479">Metal-binding</keyword>
<evidence type="ECO:0000256" key="2">
    <source>
        <dbReference type="ARBA" id="ARBA00022833"/>
    </source>
</evidence>